<sequence length="355" mass="37165">MIFWSLAFVVTAVACAALYYAGAGRRVNATAAVVDSPELAHLKLQLKEIESDLALGRLGAAEATAAKGELARELMRLKATTKAATDSGARRGIVAVAAVITAVLAFGVYGALGRPDLPAQPLAERQDVPPPEMTLDDAIARIEAQLKAKPEDLRGWTVIAPAYMQMGRFADAANALRKAIELDGPTADRETDLGEALMMANSGSAAGEPLALFRSASNRDVTHVRSRYYLASEAMREGDFATAKAGWQGLLKLSKGGETWLANAEAGLAAAEAGLGGDMPANADIAAMVEGLSSRLNQSGGTIDEWTRLVRSRLVLGQTELAQTAYDAARKAYPAAGDRAELDVLAADNGLVASN</sequence>
<evidence type="ECO:0000256" key="2">
    <source>
        <dbReference type="ARBA" id="ARBA00022737"/>
    </source>
</evidence>
<keyword evidence="4 5" id="KW-0802">TPR repeat</keyword>
<dbReference type="InterPro" id="IPR017560">
    <property type="entry name" value="Cyt_c_biogenesis_CcmI"/>
</dbReference>
<dbReference type="GO" id="GO:0005886">
    <property type="term" value="C:plasma membrane"/>
    <property type="evidence" value="ECO:0007669"/>
    <property type="project" value="TreeGrafter"/>
</dbReference>
<keyword evidence="6" id="KW-0812">Transmembrane</keyword>
<keyword evidence="2" id="KW-0677">Repeat</keyword>
<evidence type="ECO:0000256" key="6">
    <source>
        <dbReference type="SAM" id="Phobius"/>
    </source>
</evidence>
<dbReference type="Gene3D" id="1.25.40.10">
    <property type="entry name" value="Tetratricopeptide repeat domain"/>
    <property type="match status" value="1"/>
</dbReference>
<dbReference type="GO" id="GO:0017004">
    <property type="term" value="P:cytochrome complex assembly"/>
    <property type="evidence" value="ECO:0007669"/>
    <property type="project" value="UniProtKB-KW"/>
</dbReference>
<keyword evidence="6" id="KW-0472">Membrane</keyword>
<dbReference type="PROSITE" id="PS50005">
    <property type="entry name" value="TPR"/>
    <property type="match status" value="1"/>
</dbReference>
<dbReference type="PANTHER" id="PTHR47870">
    <property type="entry name" value="CYTOCHROME C-TYPE BIOGENESIS PROTEIN CCMH"/>
    <property type="match status" value="1"/>
</dbReference>
<organism evidence="8 9">
    <name type="scientific">Devosia insulae DS-56</name>
    <dbReference type="NCBI Taxonomy" id="1116389"/>
    <lineage>
        <taxon>Bacteria</taxon>
        <taxon>Pseudomonadati</taxon>
        <taxon>Pseudomonadota</taxon>
        <taxon>Alphaproteobacteria</taxon>
        <taxon>Hyphomicrobiales</taxon>
        <taxon>Devosiaceae</taxon>
        <taxon>Devosia</taxon>
    </lineage>
</organism>
<dbReference type="InterPro" id="IPR019734">
    <property type="entry name" value="TPR_rpt"/>
</dbReference>
<dbReference type="SUPFAM" id="SSF48452">
    <property type="entry name" value="TPR-like"/>
    <property type="match status" value="2"/>
</dbReference>
<dbReference type="Pfam" id="PF23914">
    <property type="entry name" value="TPR_CcmH_CycH"/>
    <property type="match status" value="1"/>
</dbReference>
<dbReference type="GO" id="GO:0030313">
    <property type="term" value="C:cell envelope"/>
    <property type="evidence" value="ECO:0007669"/>
    <property type="project" value="UniProtKB-SubCell"/>
</dbReference>
<dbReference type="RefSeq" id="WP_069910157.1">
    <property type="nucleotide sequence ID" value="NZ_LAJE02000194.1"/>
</dbReference>
<keyword evidence="3" id="KW-0201">Cytochrome c-type biogenesis</keyword>
<keyword evidence="6" id="KW-1133">Transmembrane helix</keyword>
<feature type="transmembrane region" description="Helical" evidence="6">
    <location>
        <begin position="92"/>
        <end position="112"/>
    </location>
</feature>
<gene>
    <name evidence="8" type="ORF">VW23_020285</name>
</gene>
<dbReference type="InterPro" id="IPR056413">
    <property type="entry name" value="TPR_CcmH_CycH"/>
</dbReference>
<dbReference type="InterPro" id="IPR051263">
    <property type="entry name" value="C-type_cytochrome_biogenesis"/>
</dbReference>
<dbReference type="AlphaFoldDB" id="A0A1E5XPX5"/>
<dbReference type="EMBL" id="LAJE02000194">
    <property type="protein sequence ID" value="OEO30643.1"/>
    <property type="molecule type" value="Genomic_DNA"/>
</dbReference>
<keyword evidence="9" id="KW-1185">Reference proteome</keyword>
<evidence type="ECO:0000256" key="4">
    <source>
        <dbReference type="ARBA" id="ARBA00022803"/>
    </source>
</evidence>
<evidence type="ECO:0000256" key="1">
    <source>
        <dbReference type="ARBA" id="ARBA00004196"/>
    </source>
</evidence>
<evidence type="ECO:0000259" key="7">
    <source>
        <dbReference type="Pfam" id="PF23914"/>
    </source>
</evidence>
<evidence type="ECO:0000313" key="9">
    <source>
        <dbReference type="Proteomes" id="UP000095463"/>
    </source>
</evidence>
<comment type="subcellular location">
    <subcellularLocation>
        <location evidence="1">Cell envelope</location>
    </subcellularLocation>
</comment>
<protein>
    <submittedName>
        <fullName evidence="8">C-type cytochrome biogenesis protein CcmI</fullName>
    </submittedName>
</protein>
<comment type="caution">
    <text evidence="8">The sequence shown here is derived from an EMBL/GenBank/DDBJ whole genome shotgun (WGS) entry which is preliminary data.</text>
</comment>
<dbReference type="InterPro" id="IPR011990">
    <property type="entry name" value="TPR-like_helical_dom_sf"/>
</dbReference>
<evidence type="ECO:0000256" key="5">
    <source>
        <dbReference type="PROSITE-ProRule" id="PRU00339"/>
    </source>
</evidence>
<name>A0A1E5XPX5_9HYPH</name>
<reference evidence="8 9" key="1">
    <citation type="journal article" date="2015" name="Genome Announc.">
        <title>Genome Assemblies of Three Soil-Associated Devosia species: D. insulae, D. limi, and D. soli.</title>
        <authorList>
            <person name="Hassan Y.I."/>
            <person name="Lepp D."/>
            <person name="Zhou T."/>
        </authorList>
    </citation>
    <scope>NUCLEOTIDE SEQUENCE [LARGE SCALE GENOMIC DNA]</scope>
    <source>
        <strain evidence="8 9">DS-56</strain>
    </source>
</reference>
<feature type="domain" description="Cytochrome c-type biogenesis protein H TPR" evidence="7">
    <location>
        <begin position="125"/>
        <end position="253"/>
    </location>
</feature>
<evidence type="ECO:0000256" key="3">
    <source>
        <dbReference type="ARBA" id="ARBA00022748"/>
    </source>
</evidence>
<dbReference type="NCBIfam" id="TIGR03142">
    <property type="entry name" value="cytochro_ccmI"/>
    <property type="match status" value="1"/>
</dbReference>
<dbReference type="OrthoDB" id="9815847at2"/>
<accession>A0A1E5XPX5</accession>
<evidence type="ECO:0000313" key="8">
    <source>
        <dbReference type="EMBL" id="OEO30643.1"/>
    </source>
</evidence>
<feature type="repeat" description="TPR" evidence="5">
    <location>
        <begin position="153"/>
        <end position="186"/>
    </location>
</feature>
<dbReference type="Proteomes" id="UP000095463">
    <property type="component" value="Unassembled WGS sequence"/>
</dbReference>
<dbReference type="PANTHER" id="PTHR47870:SF1">
    <property type="entry name" value="CYTOCHROME C-TYPE BIOGENESIS PROTEIN CCMH"/>
    <property type="match status" value="1"/>
</dbReference>
<proteinExistence type="predicted"/>